<dbReference type="EMBL" id="BDME01000002">
    <property type="protein sequence ID" value="GAX88065.1"/>
    <property type="molecule type" value="Genomic_DNA"/>
</dbReference>
<proteinExistence type="inferred from homology"/>
<feature type="domain" description="Orn/DAP/Arg decarboxylase 2 N-terminal" evidence="6">
    <location>
        <begin position="56"/>
        <end position="305"/>
    </location>
</feature>
<accession>A0A292YGS6</accession>
<feature type="active site" description="Proton donor" evidence="3">
    <location>
        <position position="368"/>
    </location>
</feature>
<reference evidence="7 8" key="1">
    <citation type="journal article" date="2017" name="Syst. Appl. Microbiol.">
        <title>Lebetimonas natsushimae sp. nov., a novel strictly anaerobic, moderately thermophilic chemoautotroph isolated from a deep-sea hydrothermal vent polychaete nest in the Mid-Okinawa Trough.</title>
        <authorList>
            <person name="Nagata R."/>
            <person name="Takaki Y."/>
            <person name="Tame A."/>
            <person name="Nunoura T."/>
            <person name="Muto H."/>
            <person name="Mino S."/>
            <person name="Sawayama S."/>
            <person name="Takai K."/>
            <person name="Nakagawa S."/>
        </authorList>
    </citation>
    <scope>NUCLEOTIDE SEQUENCE [LARGE SCALE GENOMIC DNA]</scope>
    <source>
        <strain evidence="7 8">HS1857</strain>
    </source>
</reference>
<protein>
    <submittedName>
        <fullName evidence="7">Diaminopimelate decarboxylase</fullName>
        <ecNumber evidence="7">4.1.1.20</ecNumber>
    </submittedName>
</protein>
<dbReference type="Pfam" id="PF02784">
    <property type="entry name" value="Orn_Arg_deC_N"/>
    <property type="match status" value="1"/>
</dbReference>
<organism evidence="7 8">
    <name type="scientific">Lebetimonas natsushimae</name>
    <dbReference type="NCBI Taxonomy" id="1936991"/>
    <lineage>
        <taxon>Bacteria</taxon>
        <taxon>Pseudomonadati</taxon>
        <taxon>Campylobacterota</taxon>
        <taxon>Epsilonproteobacteria</taxon>
        <taxon>Nautiliales</taxon>
        <taxon>Nautiliaceae</taxon>
        <taxon>Lebetimonas</taxon>
    </lineage>
</organism>
<dbReference type="EC" id="4.1.1.20" evidence="7"/>
<dbReference type="InterPro" id="IPR022643">
    <property type="entry name" value="De-COase2_C"/>
</dbReference>
<dbReference type="GO" id="GO:0008836">
    <property type="term" value="F:diaminopimelate decarboxylase activity"/>
    <property type="evidence" value="ECO:0007669"/>
    <property type="project" value="UniProtKB-EC"/>
</dbReference>
<dbReference type="Proteomes" id="UP000217944">
    <property type="component" value="Unassembled WGS sequence"/>
</dbReference>
<comment type="cofactor">
    <cofactor evidence="1 3">
        <name>pyridoxal 5'-phosphate</name>
        <dbReference type="ChEBI" id="CHEBI:597326"/>
    </cofactor>
</comment>
<dbReference type="SUPFAM" id="SSF51419">
    <property type="entry name" value="PLP-binding barrel"/>
    <property type="match status" value="1"/>
</dbReference>
<dbReference type="InterPro" id="IPR000183">
    <property type="entry name" value="Orn/DAP/Arg_de-COase"/>
</dbReference>
<evidence type="ECO:0000313" key="7">
    <source>
        <dbReference type="EMBL" id="GAX88065.1"/>
    </source>
</evidence>
<dbReference type="RefSeq" id="WP_096259747.1">
    <property type="nucleotide sequence ID" value="NZ_BDME01000002.1"/>
</dbReference>
<keyword evidence="2 3" id="KW-0663">Pyridoxal phosphate</keyword>
<comment type="similarity">
    <text evidence="4">Belongs to the Orn/Lys/Arg decarboxylase class-II family.</text>
</comment>
<dbReference type="OrthoDB" id="9802147at2"/>
<dbReference type="InterPro" id="IPR029066">
    <property type="entry name" value="PLP-binding_barrel"/>
</dbReference>
<evidence type="ECO:0000259" key="5">
    <source>
        <dbReference type="Pfam" id="PF00278"/>
    </source>
</evidence>
<evidence type="ECO:0000256" key="1">
    <source>
        <dbReference type="ARBA" id="ARBA00001933"/>
    </source>
</evidence>
<name>A0A292YGS6_9BACT</name>
<dbReference type="CDD" id="cd06841">
    <property type="entry name" value="PLPDE_III_MccE_like"/>
    <property type="match status" value="1"/>
</dbReference>
<feature type="domain" description="Orn/DAP/Arg decarboxylase 2 C-terminal" evidence="5">
    <location>
        <begin position="306"/>
        <end position="391"/>
    </location>
</feature>
<comment type="caution">
    <text evidence="7">The sequence shown here is derived from an EMBL/GenBank/DDBJ whole genome shotgun (WGS) entry which is preliminary data.</text>
</comment>
<keyword evidence="7" id="KW-0456">Lyase</keyword>
<dbReference type="InterPro" id="IPR009006">
    <property type="entry name" value="Ala_racemase/Decarboxylase_C"/>
</dbReference>
<dbReference type="InterPro" id="IPR022644">
    <property type="entry name" value="De-COase2_N"/>
</dbReference>
<dbReference type="Pfam" id="PF00278">
    <property type="entry name" value="Orn_DAP_Arg_deC"/>
    <property type="match status" value="1"/>
</dbReference>
<dbReference type="Gene3D" id="3.20.20.10">
    <property type="entry name" value="Alanine racemase"/>
    <property type="match status" value="1"/>
</dbReference>
<evidence type="ECO:0000256" key="3">
    <source>
        <dbReference type="PIRSR" id="PIRSR600183-50"/>
    </source>
</evidence>
<dbReference type="Gene3D" id="2.40.37.10">
    <property type="entry name" value="Lyase, Ornithine Decarboxylase, Chain A, domain 1"/>
    <property type="match status" value="1"/>
</dbReference>
<dbReference type="PRINTS" id="PR01179">
    <property type="entry name" value="ODADCRBXLASE"/>
</dbReference>
<dbReference type="PANTHER" id="PTHR43727:SF2">
    <property type="entry name" value="GROUP IV DECARBOXYLASE"/>
    <property type="match status" value="1"/>
</dbReference>
<dbReference type="SUPFAM" id="SSF50621">
    <property type="entry name" value="Alanine racemase C-terminal domain-like"/>
    <property type="match status" value="1"/>
</dbReference>
<dbReference type="GO" id="GO:0009089">
    <property type="term" value="P:lysine biosynthetic process via diaminopimelate"/>
    <property type="evidence" value="ECO:0007669"/>
    <property type="project" value="TreeGrafter"/>
</dbReference>
<evidence type="ECO:0000313" key="8">
    <source>
        <dbReference type="Proteomes" id="UP000217944"/>
    </source>
</evidence>
<dbReference type="PANTHER" id="PTHR43727">
    <property type="entry name" value="DIAMINOPIMELATE DECARBOXYLASE"/>
    <property type="match status" value="1"/>
</dbReference>
<keyword evidence="8" id="KW-1185">Reference proteome</keyword>
<evidence type="ECO:0000256" key="4">
    <source>
        <dbReference type="RuleBase" id="RU003737"/>
    </source>
</evidence>
<sequence>MKYEKPTINRVDFAIASKYGSPLKTQKIRSEIDGVNVRELIKDFGSPLFVFSERAIEDKYLEFKEAFSSRYPEVEFWWSYKTNYLDAICKIYHKLGSKAEVVSEFEYQKARRNGIEGKNIIFNGPYKPKDALRVAVKEGAKIHIDHLYEINDLEDIAEELGVNIPVAIRCNMDTGIYPQWSRFGFNIDNGEAYEAVKRIYKGKKLYLTGLHAHIGTFMLSASAYANEVRKLMQLRKKLEEDFGYEIEYIDIGGGFASKNRLKGVYQPPEVIVPSADEYAEAITNAIYEFNDKKLPKLYLETGRALIDEAGYLLTSVFADKRFPDGKKGYIVDAGVNLLYTAFWYNFDIALDKRYEGLNEPSMINGPLCMNIDVIAENIMLPPLERGSVLSIWPVGAYNYTQSMQFIRYRPRVVLIDKNSTPHLIREADDLEYVVEKEIVPDYLK</sequence>
<feature type="modified residue" description="N6-(pyridoxal phosphate)lysine" evidence="3">
    <location>
        <position position="81"/>
    </location>
</feature>
<gene>
    <name evidence="7" type="ORF">LNAT_P1363</name>
</gene>
<evidence type="ECO:0000256" key="2">
    <source>
        <dbReference type="ARBA" id="ARBA00022898"/>
    </source>
</evidence>
<evidence type="ECO:0000259" key="6">
    <source>
        <dbReference type="Pfam" id="PF02784"/>
    </source>
</evidence>
<dbReference type="AlphaFoldDB" id="A0A292YGS6"/>